<evidence type="ECO:0000313" key="3">
    <source>
        <dbReference type="Proteomes" id="UP000004682"/>
    </source>
</evidence>
<sequence length="49" mass="5320">MLTIGRTSNVGGARRARLRSTDGAPRHSTRRQPINLNKDPLAPALLSLI</sequence>
<dbReference type="Proteomes" id="UP000004682">
    <property type="component" value="Unassembled WGS sequence"/>
</dbReference>
<evidence type="ECO:0000313" key="2">
    <source>
        <dbReference type="EMBL" id="EIP85664.1"/>
    </source>
</evidence>
<protein>
    <submittedName>
        <fullName evidence="2">Uncharacterized protein</fullName>
    </submittedName>
</protein>
<gene>
    <name evidence="2" type="ORF">A33K_17722</name>
</gene>
<organism evidence="2 3">
    <name type="scientific">Burkholderia humptydooensis MSMB43</name>
    <dbReference type="NCBI Taxonomy" id="441157"/>
    <lineage>
        <taxon>Bacteria</taxon>
        <taxon>Pseudomonadati</taxon>
        <taxon>Pseudomonadota</taxon>
        <taxon>Betaproteobacteria</taxon>
        <taxon>Burkholderiales</taxon>
        <taxon>Burkholderiaceae</taxon>
        <taxon>Burkholderia</taxon>
        <taxon>pseudomallei group</taxon>
    </lineage>
</organism>
<feature type="compositionally biased region" description="Polar residues" evidence="1">
    <location>
        <begin position="1"/>
        <end position="10"/>
    </location>
</feature>
<dbReference type="EMBL" id="JH692066">
    <property type="protein sequence ID" value="EIP85664.1"/>
    <property type="molecule type" value="Genomic_DNA"/>
</dbReference>
<reference evidence="3" key="1">
    <citation type="journal article" date="2012" name="J. Bacteriol.">
        <title>Revised Genome Sequence of Burkholderia thailandensis MSMB43 with Improved Annotation.</title>
        <authorList>
            <person name="Zhuo Y."/>
            <person name="Liu L."/>
            <person name="Wang Q."/>
            <person name="Liu X."/>
            <person name="Ren B."/>
            <person name="Liu M."/>
            <person name="Ni P."/>
            <person name="Cheng Y.Q."/>
            <person name="Zhang L."/>
        </authorList>
    </citation>
    <scope>NUCLEOTIDE SEQUENCE [LARGE SCALE GENOMIC DNA]</scope>
    <source>
        <strain evidence="3">MSMB43</strain>
    </source>
</reference>
<feature type="region of interest" description="Disordered" evidence="1">
    <location>
        <begin position="1"/>
        <end position="38"/>
    </location>
</feature>
<proteinExistence type="predicted"/>
<name>A0ABN0G0C0_9BURK</name>
<evidence type="ECO:0000256" key="1">
    <source>
        <dbReference type="SAM" id="MobiDB-lite"/>
    </source>
</evidence>
<accession>A0ABN0G0C0</accession>
<keyword evidence="3" id="KW-1185">Reference proteome</keyword>